<comment type="caution">
    <text evidence="13">The sequence shown here is derived from an EMBL/GenBank/DDBJ whole genome shotgun (WGS) entry which is preliminary data.</text>
</comment>
<evidence type="ECO:0000256" key="1">
    <source>
        <dbReference type="ARBA" id="ARBA00004141"/>
    </source>
</evidence>
<dbReference type="InterPro" id="IPR027417">
    <property type="entry name" value="P-loop_NTPase"/>
</dbReference>
<feature type="transmembrane region" description="Helical" evidence="11">
    <location>
        <begin position="500"/>
        <end position="522"/>
    </location>
</feature>
<dbReference type="PROSITE" id="PS50893">
    <property type="entry name" value="ABC_TRANSPORTER_2"/>
    <property type="match status" value="2"/>
</dbReference>
<dbReference type="InterPro" id="IPR034003">
    <property type="entry name" value="ABCG_PDR_2"/>
</dbReference>
<dbReference type="SUPFAM" id="SSF52540">
    <property type="entry name" value="P-loop containing nucleoside triphosphate hydrolases"/>
    <property type="match status" value="2"/>
</dbReference>
<dbReference type="Pfam" id="PF00005">
    <property type="entry name" value="ABC_tran"/>
    <property type="match status" value="2"/>
</dbReference>
<keyword evidence="8 11" id="KW-1133">Transmembrane helix</keyword>
<keyword evidence="5" id="KW-0677">Repeat</keyword>
<keyword evidence="14" id="KW-1185">Reference proteome</keyword>
<evidence type="ECO:0000256" key="8">
    <source>
        <dbReference type="ARBA" id="ARBA00022989"/>
    </source>
</evidence>
<dbReference type="InterPro" id="IPR010929">
    <property type="entry name" value="PDR_CDR_ABC"/>
</dbReference>
<dbReference type="PROSITE" id="PS00211">
    <property type="entry name" value="ABC_TRANSPORTER_1"/>
    <property type="match status" value="1"/>
</dbReference>
<dbReference type="SMART" id="SM00382">
    <property type="entry name" value="AAA"/>
    <property type="match status" value="2"/>
</dbReference>
<evidence type="ECO:0000256" key="7">
    <source>
        <dbReference type="ARBA" id="ARBA00022840"/>
    </source>
</evidence>
<evidence type="ECO:0000313" key="13">
    <source>
        <dbReference type="EMBL" id="KAH3658848.1"/>
    </source>
</evidence>
<dbReference type="PANTHER" id="PTHR19241">
    <property type="entry name" value="ATP-BINDING CASSETTE TRANSPORTER"/>
    <property type="match status" value="1"/>
</dbReference>
<dbReference type="InterPro" id="IPR029481">
    <property type="entry name" value="ABC_trans_N"/>
</dbReference>
<feature type="transmembrane region" description="Helical" evidence="11">
    <location>
        <begin position="1219"/>
        <end position="1238"/>
    </location>
</feature>
<dbReference type="Proteomes" id="UP000788993">
    <property type="component" value="Unassembled WGS sequence"/>
</dbReference>
<reference evidence="13" key="1">
    <citation type="journal article" date="2021" name="Open Biol.">
        <title>Shared evolutionary footprints suggest mitochondrial oxidative damage underlies multiple complex I losses in fungi.</title>
        <authorList>
            <person name="Schikora-Tamarit M.A."/>
            <person name="Marcet-Houben M."/>
            <person name="Nosek J."/>
            <person name="Gabaldon T."/>
        </authorList>
    </citation>
    <scope>NUCLEOTIDE SEQUENCE</scope>
    <source>
        <strain evidence="13">NCAIM Y.01608</strain>
    </source>
</reference>
<feature type="transmembrane region" description="Helical" evidence="11">
    <location>
        <begin position="534"/>
        <end position="556"/>
    </location>
</feature>
<evidence type="ECO:0000256" key="6">
    <source>
        <dbReference type="ARBA" id="ARBA00022741"/>
    </source>
</evidence>
<feature type="transmembrane region" description="Helical" evidence="11">
    <location>
        <begin position="1300"/>
        <end position="1324"/>
    </location>
</feature>
<feature type="transmembrane region" description="Helical" evidence="11">
    <location>
        <begin position="1258"/>
        <end position="1288"/>
    </location>
</feature>
<comment type="similarity">
    <text evidence="2">Belongs to the ABC transporter superfamily. ABCG family. PDR (TC 3.A.1.205) subfamily.</text>
</comment>
<dbReference type="Pfam" id="PF19055">
    <property type="entry name" value="ABC2_membrane_7"/>
    <property type="match status" value="1"/>
</dbReference>
<dbReference type="Pfam" id="PF06422">
    <property type="entry name" value="PDR_CDR"/>
    <property type="match status" value="1"/>
</dbReference>
<dbReference type="GO" id="GO:1990961">
    <property type="term" value="P:xenobiotic detoxification by transmembrane export across the plasma membrane"/>
    <property type="evidence" value="ECO:0007669"/>
    <property type="project" value="UniProtKB-ARBA"/>
</dbReference>
<proteinExistence type="inferred from homology"/>
<dbReference type="GO" id="GO:0005524">
    <property type="term" value="F:ATP binding"/>
    <property type="evidence" value="ECO:0007669"/>
    <property type="project" value="UniProtKB-KW"/>
</dbReference>
<dbReference type="Gene3D" id="3.40.50.300">
    <property type="entry name" value="P-loop containing nucleotide triphosphate hydrolases"/>
    <property type="match status" value="2"/>
</dbReference>
<keyword evidence="4 11" id="KW-0812">Transmembrane</keyword>
<dbReference type="GO" id="GO:0016020">
    <property type="term" value="C:membrane"/>
    <property type="evidence" value="ECO:0007669"/>
    <property type="project" value="UniProtKB-SubCell"/>
</dbReference>
<reference evidence="13" key="2">
    <citation type="submission" date="2021-01" db="EMBL/GenBank/DDBJ databases">
        <authorList>
            <person name="Schikora-Tamarit M.A."/>
        </authorList>
    </citation>
    <scope>NUCLEOTIDE SEQUENCE</scope>
    <source>
        <strain evidence="13">NCAIM Y.01608</strain>
    </source>
</reference>
<feature type="transmembrane region" description="Helical" evidence="11">
    <location>
        <begin position="1187"/>
        <end position="1207"/>
    </location>
</feature>
<dbReference type="Pfam" id="PF14510">
    <property type="entry name" value="ABC_trans_N"/>
    <property type="match status" value="1"/>
</dbReference>
<feature type="compositionally biased region" description="Basic and acidic residues" evidence="10">
    <location>
        <begin position="824"/>
        <end position="834"/>
    </location>
</feature>
<dbReference type="InterPro" id="IPR043926">
    <property type="entry name" value="ABCG_dom"/>
</dbReference>
<name>A0A9P8SX46_9ASCO</name>
<dbReference type="GO" id="GO:0016887">
    <property type="term" value="F:ATP hydrolysis activity"/>
    <property type="evidence" value="ECO:0007669"/>
    <property type="project" value="InterPro"/>
</dbReference>
<feature type="transmembrane region" description="Helical" evidence="11">
    <location>
        <begin position="760"/>
        <end position="781"/>
    </location>
</feature>
<feature type="transmembrane region" description="Helical" evidence="11">
    <location>
        <begin position="1330"/>
        <end position="1349"/>
    </location>
</feature>
<sequence>MSVEMERGPSGETVDSVRPFEIDDEARDIAELHRSITHQSSGQGQQGDVLTRLSTLSRTMSRMNAKQMEKLEIDPNDFDLKRILEYMKGRSNEQGIGGRTTDLIFEDLEVVGKNTTVSIVPTAGDIFFGPILKLADKFSSKKQQQADFNKLEKTRKILQKFNGICEAGTMTLALGRPGSGCSSLLKALAGETQTYVGTSGEVIYNGISQKDMMKSFKNQVIYNPELDVHYPYLTVEQTMNFAIGCKTPKVRIDNLSRSEYIRTIKDLYLTLYGLKHVEKTLVGNDFVRGISGGQRKRVSIAEAMATRASVYCFDNATRGLDASTALEFVESLRTMTNITQSTSIVTIYQASENIYQLFDNVTVLYYGRQIYFGPIKEAVDYFQRLGFVKGARETSAEYLTSVTDPLARKVAPGFEHKAPRNAEEFEARWLSSPEFEALMKKITEKKATYNPAATYDNFHAVHALEKQKLTSSKSKYVVNYFEQLKLCTMRGFHNIVNNSAYTATLIIAATIQALIVGSLYYNTPSSTIGSFPRGGVIFFAFLYFCIMSLAEIAAFFENKPITNKQRGYSFFHPSADLVSSFLTQTPVRAVAIVVFSLILYFLSNMKREAGPFFAFILFVNVAVLAVNCLFILIASLSPTLSAANGFVGIIMMSTILYSSYMIQRPSMYWWFKWFSYINPILYGFEALITLEFRGRKMPCAPSQIIPRGPGYENISPDNRVCAFTGASASKALYGSGDYVSGDIYLSYSFQYTFSHCWRNFGILIAFVVGFLAINMLIVEAYNPMVPSSDQLLFVKGAKLPDSLLEATGQARPKSDEESAGGSHTDTKSEIDEAQHSTADTTGEKLGSSDIFMWRNVNYVVPYDGKDRKLLEDVQGYVLPGTLTALMGESGAGKTTLLNVLSRRTDVGVVNGDMLINGKPIDNSFERRTGYVQQQDLHIAELTVRESLIFAARLRRPADVPDEEKIAYVDKILNILNMEEYADSIAGEVGYGLNVEQRKKLSIATELVAKPSLLLFLDEPTSGLDSQSSWAIVQVLRSLAAAGQAILCTIHQPSATLFEQFDRLLLLKRGGQTVYFGDIGPNSRTLLDYFESNGARKCGPSENPAEYILEVIGAGATAVIDEDWYEIWKNSSLYEKTCADVEKLINDTKGMQSSDQSHLQSRFAVPYTTQFKNVLVRTWLQFYRDIDYVMSKFMLMLLAGLLVGFSFWNVKHTSIGMQNLMFACFMAIVVCAPLTNQIQERAIKSRELFEVRESKSNTFHWSCLLLSQYLVELPYSIIFGTIYFICWYFPIQLDNEASRAGLWWFCQSIFFQLYYVSLALAVVYASPDLPSANVLIGLVFNFIISFCGVVQNPNLMPGFWHFMWRVSPFTYMVENFVGILLHDRPVHCAEKELNYLDPPEGETCGSYLAQYFENYSGYVENPDATSNCGVCMYKVGDQWMDTVGMNCDATLQQVEINDLTADSLEFLPLSSIPTTTSPPCTDHLLVSAFIYKLLIHSNHSTDAVSLVHVMESLVYIIQWVSVGDELVNLDLAVHVVLHKIRHLGSSLDTSKCTSPPDSTGDQLERSSRDLLAGRRDTNDDGLSPSLMAGLESVSHHLNITSTVESEVATSVGHLDQFVHDRLAFWELGRVDKVRSTKLESPVLFGVVDVDHDDLACLFLHGSLNHR</sequence>
<evidence type="ECO:0000256" key="2">
    <source>
        <dbReference type="ARBA" id="ARBA00006012"/>
    </source>
</evidence>
<dbReference type="CDD" id="cd03233">
    <property type="entry name" value="ABCG_PDR_domain1"/>
    <property type="match status" value="1"/>
</dbReference>
<dbReference type="InterPro" id="IPR003439">
    <property type="entry name" value="ABC_transporter-like_ATP-bd"/>
</dbReference>
<evidence type="ECO:0000256" key="5">
    <source>
        <dbReference type="ARBA" id="ARBA00022737"/>
    </source>
</evidence>
<evidence type="ECO:0000256" key="3">
    <source>
        <dbReference type="ARBA" id="ARBA00022448"/>
    </source>
</evidence>
<comment type="subcellular location">
    <subcellularLocation>
        <location evidence="1">Membrane</location>
        <topology evidence="1">Multi-pass membrane protein</topology>
    </subcellularLocation>
</comment>
<accession>A0A9P8SX46</accession>
<gene>
    <name evidence="13" type="ORF">OGATHE_006574</name>
</gene>
<evidence type="ECO:0000259" key="12">
    <source>
        <dbReference type="PROSITE" id="PS50893"/>
    </source>
</evidence>
<feature type="region of interest" description="Disordered" evidence="10">
    <location>
        <begin position="806"/>
        <end position="842"/>
    </location>
</feature>
<keyword evidence="9 11" id="KW-0472">Membrane</keyword>
<dbReference type="InterPro" id="IPR003593">
    <property type="entry name" value="AAA+_ATPase"/>
</dbReference>
<evidence type="ECO:0000256" key="9">
    <source>
        <dbReference type="ARBA" id="ARBA00023136"/>
    </source>
</evidence>
<dbReference type="FunFam" id="3.40.50.300:FF:000054">
    <property type="entry name" value="ABC multidrug transporter atrF"/>
    <property type="match status" value="1"/>
</dbReference>
<feature type="transmembrane region" description="Helical" evidence="11">
    <location>
        <begin position="614"/>
        <end position="636"/>
    </location>
</feature>
<protein>
    <recommendedName>
        <fullName evidence="12">ABC transporter domain-containing protein</fullName>
    </recommendedName>
</protein>
<evidence type="ECO:0000313" key="14">
    <source>
        <dbReference type="Proteomes" id="UP000788993"/>
    </source>
</evidence>
<dbReference type="InterPro" id="IPR017871">
    <property type="entry name" value="ABC_transporter-like_CS"/>
</dbReference>
<feature type="domain" description="ABC transporter" evidence="12">
    <location>
        <begin position="132"/>
        <end position="391"/>
    </location>
</feature>
<evidence type="ECO:0000256" key="4">
    <source>
        <dbReference type="ARBA" id="ARBA00022692"/>
    </source>
</evidence>
<dbReference type="Pfam" id="PF01061">
    <property type="entry name" value="ABC2_membrane"/>
    <property type="match status" value="2"/>
</dbReference>
<dbReference type="InterPro" id="IPR034001">
    <property type="entry name" value="ABCG_PDR_1"/>
</dbReference>
<keyword evidence="3" id="KW-0813">Transport</keyword>
<feature type="domain" description="ABC transporter" evidence="12">
    <location>
        <begin position="851"/>
        <end position="1093"/>
    </location>
</feature>
<dbReference type="CDD" id="cd03232">
    <property type="entry name" value="ABCG_PDR_domain2"/>
    <property type="match status" value="1"/>
</dbReference>
<dbReference type="EMBL" id="JAEUBD010001571">
    <property type="protein sequence ID" value="KAH3658848.1"/>
    <property type="molecule type" value="Genomic_DNA"/>
</dbReference>
<organism evidence="13 14">
    <name type="scientific">Ogataea polymorpha</name>
    <dbReference type="NCBI Taxonomy" id="460523"/>
    <lineage>
        <taxon>Eukaryota</taxon>
        <taxon>Fungi</taxon>
        <taxon>Dikarya</taxon>
        <taxon>Ascomycota</taxon>
        <taxon>Saccharomycotina</taxon>
        <taxon>Pichiomycetes</taxon>
        <taxon>Pichiales</taxon>
        <taxon>Pichiaceae</taxon>
        <taxon>Ogataea</taxon>
    </lineage>
</organism>
<feature type="transmembrane region" description="Helical" evidence="11">
    <location>
        <begin position="581"/>
        <end position="602"/>
    </location>
</feature>
<evidence type="ECO:0000256" key="11">
    <source>
        <dbReference type="SAM" id="Phobius"/>
    </source>
</evidence>
<keyword evidence="6" id="KW-0547">Nucleotide-binding</keyword>
<evidence type="ECO:0000256" key="10">
    <source>
        <dbReference type="SAM" id="MobiDB-lite"/>
    </source>
</evidence>
<dbReference type="GO" id="GO:0140359">
    <property type="term" value="F:ABC-type transporter activity"/>
    <property type="evidence" value="ECO:0007669"/>
    <property type="project" value="InterPro"/>
</dbReference>
<dbReference type="InterPro" id="IPR013525">
    <property type="entry name" value="ABC2_TM"/>
</dbReference>
<feature type="region of interest" description="Disordered" evidence="10">
    <location>
        <begin position="1"/>
        <end position="20"/>
    </location>
</feature>
<keyword evidence="7" id="KW-0067">ATP-binding</keyword>
<feature type="transmembrane region" description="Helical" evidence="11">
    <location>
        <begin position="642"/>
        <end position="662"/>
    </location>
</feature>